<accession>A0A210PTD0</accession>
<dbReference type="EMBL" id="NEDP02005510">
    <property type="protein sequence ID" value="OWF39748.1"/>
    <property type="molecule type" value="Genomic_DNA"/>
</dbReference>
<dbReference type="InterPro" id="IPR001910">
    <property type="entry name" value="Inosine/uridine_hydrolase_dom"/>
</dbReference>
<proteinExistence type="inferred from homology"/>
<keyword evidence="4" id="KW-1185">Reference proteome</keyword>
<dbReference type="GO" id="GO:0016799">
    <property type="term" value="F:hydrolase activity, hydrolyzing N-glycosyl compounds"/>
    <property type="evidence" value="ECO:0007669"/>
    <property type="project" value="InterPro"/>
</dbReference>
<evidence type="ECO:0000256" key="1">
    <source>
        <dbReference type="ARBA" id="ARBA00009176"/>
    </source>
</evidence>
<sequence>MGGNVQGKGNTSPAAEFNFHSDPEAAHVVLKEIGCPILMVPWETCADNGQSWTWTEKWLKTDTRKGRFQNGIVQHSIGRLKAANRSHYRSCDLLAMAFIIDRSVATETEELYGEVEMGGSMTRGQLVCDWRQVLGRKVNIKAVTAVDIDKARVLYDAMLK</sequence>
<dbReference type="PANTHER" id="PTHR46190">
    <property type="entry name" value="SI:CH211-201H21.5-RELATED"/>
    <property type="match status" value="1"/>
</dbReference>
<dbReference type="OrthoDB" id="432381at2759"/>
<comment type="similarity">
    <text evidence="1">Belongs to the IUNH family.</text>
</comment>
<dbReference type="Gene3D" id="3.90.245.10">
    <property type="entry name" value="Ribonucleoside hydrolase-like"/>
    <property type="match status" value="1"/>
</dbReference>
<dbReference type="STRING" id="6573.A0A210PTD0"/>
<dbReference type="InterPro" id="IPR052775">
    <property type="entry name" value="IUN_hydrolase"/>
</dbReference>
<feature type="domain" description="Inosine/uridine-preferring nucleoside hydrolase" evidence="2">
    <location>
        <begin position="1"/>
        <end position="150"/>
    </location>
</feature>
<dbReference type="Proteomes" id="UP000242188">
    <property type="component" value="Unassembled WGS sequence"/>
</dbReference>
<dbReference type="Pfam" id="PF01156">
    <property type="entry name" value="IU_nuc_hydro"/>
    <property type="match status" value="1"/>
</dbReference>
<evidence type="ECO:0000259" key="2">
    <source>
        <dbReference type="Pfam" id="PF01156"/>
    </source>
</evidence>
<gene>
    <name evidence="3" type="ORF">KP79_PYT16529</name>
</gene>
<reference evidence="3 4" key="1">
    <citation type="journal article" date="2017" name="Nat. Ecol. Evol.">
        <title>Scallop genome provides insights into evolution of bilaterian karyotype and development.</title>
        <authorList>
            <person name="Wang S."/>
            <person name="Zhang J."/>
            <person name="Jiao W."/>
            <person name="Li J."/>
            <person name="Xun X."/>
            <person name="Sun Y."/>
            <person name="Guo X."/>
            <person name="Huan P."/>
            <person name="Dong B."/>
            <person name="Zhang L."/>
            <person name="Hu X."/>
            <person name="Sun X."/>
            <person name="Wang J."/>
            <person name="Zhao C."/>
            <person name="Wang Y."/>
            <person name="Wang D."/>
            <person name="Huang X."/>
            <person name="Wang R."/>
            <person name="Lv J."/>
            <person name="Li Y."/>
            <person name="Zhang Z."/>
            <person name="Liu B."/>
            <person name="Lu W."/>
            <person name="Hui Y."/>
            <person name="Liang J."/>
            <person name="Zhou Z."/>
            <person name="Hou R."/>
            <person name="Li X."/>
            <person name="Liu Y."/>
            <person name="Li H."/>
            <person name="Ning X."/>
            <person name="Lin Y."/>
            <person name="Zhao L."/>
            <person name="Xing Q."/>
            <person name="Dou J."/>
            <person name="Li Y."/>
            <person name="Mao J."/>
            <person name="Guo H."/>
            <person name="Dou H."/>
            <person name="Li T."/>
            <person name="Mu C."/>
            <person name="Jiang W."/>
            <person name="Fu Q."/>
            <person name="Fu X."/>
            <person name="Miao Y."/>
            <person name="Liu J."/>
            <person name="Yu Q."/>
            <person name="Li R."/>
            <person name="Liao H."/>
            <person name="Li X."/>
            <person name="Kong Y."/>
            <person name="Jiang Z."/>
            <person name="Chourrout D."/>
            <person name="Li R."/>
            <person name="Bao Z."/>
        </authorList>
    </citation>
    <scope>NUCLEOTIDE SEQUENCE [LARGE SCALE GENOMIC DNA]</scope>
    <source>
        <strain evidence="3 4">PY_sf001</strain>
    </source>
</reference>
<dbReference type="SUPFAM" id="SSF53590">
    <property type="entry name" value="Nucleoside hydrolase"/>
    <property type="match status" value="1"/>
</dbReference>
<evidence type="ECO:0000313" key="4">
    <source>
        <dbReference type="Proteomes" id="UP000242188"/>
    </source>
</evidence>
<organism evidence="3 4">
    <name type="scientific">Mizuhopecten yessoensis</name>
    <name type="common">Japanese scallop</name>
    <name type="synonym">Patinopecten yessoensis</name>
    <dbReference type="NCBI Taxonomy" id="6573"/>
    <lineage>
        <taxon>Eukaryota</taxon>
        <taxon>Metazoa</taxon>
        <taxon>Spiralia</taxon>
        <taxon>Lophotrochozoa</taxon>
        <taxon>Mollusca</taxon>
        <taxon>Bivalvia</taxon>
        <taxon>Autobranchia</taxon>
        <taxon>Pteriomorphia</taxon>
        <taxon>Pectinida</taxon>
        <taxon>Pectinoidea</taxon>
        <taxon>Pectinidae</taxon>
        <taxon>Mizuhopecten</taxon>
    </lineage>
</organism>
<evidence type="ECO:0000313" key="3">
    <source>
        <dbReference type="EMBL" id="OWF39748.1"/>
    </source>
</evidence>
<dbReference type="AlphaFoldDB" id="A0A210PTD0"/>
<keyword evidence="3" id="KW-0378">Hydrolase</keyword>
<name>A0A210PTD0_MIZYE</name>
<comment type="caution">
    <text evidence="3">The sequence shown here is derived from an EMBL/GenBank/DDBJ whole genome shotgun (WGS) entry which is preliminary data.</text>
</comment>
<protein>
    <submittedName>
        <fullName evidence="3">Inosine-uridine preferring nucleoside hydrolase</fullName>
    </submittedName>
</protein>
<dbReference type="InterPro" id="IPR036452">
    <property type="entry name" value="Ribo_hydro-like"/>
</dbReference>
<dbReference type="PANTHER" id="PTHR46190:SF1">
    <property type="entry name" value="SI:CH211-201H21.5"/>
    <property type="match status" value="1"/>
</dbReference>